<reference evidence="3" key="1">
    <citation type="journal article" date="2019" name="Int. J. Syst. Evol. Microbiol.">
        <title>The Global Catalogue of Microorganisms (GCM) 10K type strain sequencing project: providing services to taxonomists for standard genome sequencing and annotation.</title>
        <authorList>
            <consortium name="The Broad Institute Genomics Platform"/>
            <consortium name="The Broad Institute Genome Sequencing Center for Infectious Disease"/>
            <person name="Wu L."/>
            <person name="Ma J."/>
        </authorList>
    </citation>
    <scope>NUCLEOTIDE SEQUENCE [LARGE SCALE GENOMIC DNA]</scope>
    <source>
        <strain evidence="3">LMG 29894</strain>
    </source>
</reference>
<protein>
    <recommendedName>
        <fullName evidence="4">DUF4426 domain-containing protein</fullName>
    </recommendedName>
</protein>
<evidence type="ECO:0000256" key="1">
    <source>
        <dbReference type="SAM" id="SignalP"/>
    </source>
</evidence>
<feature type="chain" id="PRO_5045102050" description="DUF4426 domain-containing protein" evidence="1">
    <location>
        <begin position="22"/>
        <end position="151"/>
    </location>
</feature>
<dbReference type="RefSeq" id="WP_378164130.1">
    <property type="nucleotide sequence ID" value="NZ_JBHSBU010000001.1"/>
</dbReference>
<proteinExistence type="predicted"/>
<organism evidence="2 3">
    <name type="scientific">Chitinimonas lacunae</name>
    <dbReference type="NCBI Taxonomy" id="1963018"/>
    <lineage>
        <taxon>Bacteria</taxon>
        <taxon>Pseudomonadati</taxon>
        <taxon>Pseudomonadota</taxon>
        <taxon>Betaproteobacteria</taxon>
        <taxon>Neisseriales</taxon>
        <taxon>Chitinibacteraceae</taxon>
        <taxon>Chitinimonas</taxon>
    </lineage>
</organism>
<dbReference type="EMBL" id="JBHSBU010000001">
    <property type="protein sequence ID" value="MFC4159890.1"/>
    <property type="molecule type" value="Genomic_DNA"/>
</dbReference>
<evidence type="ECO:0000313" key="3">
    <source>
        <dbReference type="Proteomes" id="UP001595791"/>
    </source>
</evidence>
<name>A0ABV8MRN7_9NEIS</name>
<keyword evidence="3" id="KW-1185">Reference proteome</keyword>
<dbReference type="Proteomes" id="UP001595791">
    <property type="component" value="Unassembled WGS sequence"/>
</dbReference>
<evidence type="ECO:0008006" key="4">
    <source>
        <dbReference type="Google" id="ProtNLM"/>
    </source>
</evidence>
<evidence type="ECO:0000313" key="2">
    <source>
        <dbReference type="EMBL" id="MFC4159890.1"/>
    </source>
</evidence>
<keyword evidence="1" id="KW-0732">Signal</keyword>
<accession>A0ABV8MRN7</accession>
<gene>
    <name evidence="2" type="ORF">ACFOW7_11095</name>
</gene>
<comment type="caution">
    <text evidence="2">The sequence shown here is derived from an EMBL/GenBank/DDBJ whole genome shotgun (WGS) entry which is preliminary data.</text>
</comment>
<feature type="signal peptide" evidence="1">
    <location>
        <begin position="1"/>
        <end position="21"/>
    </location>
</feature>
<sequence length="151" mass="16484">MNRHFPVRLSASLFGALLSVAGVTASSAERTVAYAELPVRLCLDQSLEQVQALTEGRLRASLTLRHNSPSPIFSPVFSLSLMEGEERRTLERFSMRADPPEAAQPQQFLIRLPALAPPTNTALCFELDSDAGSDWGSRTLNINLVWTAASS</sequence>